<keyword evidence="2" id="KW-0964">Secreted</keyword>
<dbReference type="PROSITE" id="PS50240">
    <property type="entry name" value="TRYPSIN_DOM"/>
    <property type="match status" value="1"/>
</dbReference>
<dbReference type="Ensembl" id="ENSECAT00000075706.2">
    <property type="protein sequence ID" value="ENSECAP00000051541.1"/>
    <property type="gene ID" value="ENSECAG00000040779.2"/>
</dbReference>
<dbReference type="InterPro" id="IPR001314">
    <property type="entry name" value="Peptidase_S1A"/>
</dbReference>
<dbReference type="InterPro" id="IPR018114">
    <property type="entry name" value="TRYPSIN_HIS"/>
</dbReference>
<dbReference type="GO" id="GO:0006508">
    <property type="term" value="P:proteolysis"/>
    <property type="evidence" value="ECO:0007669"/>
    <property type="project" value="InterPro"/>
</dbReference>
<dbReference type="GO" id="GO:0051604">
    <property type="term" value="P:protein maturation"/>
    <property type="evidence" value="ECO:0000318"/>
    <property type="project" value="GO_Central"/>
</dbReference>
<dbReference type="FunFam" id="2.40.10.10:FF:000005">
    <property type="entry name" value="Serine protease 37"/>
    <property type="match status" value="1"/>
</dbReference>
<organism evidence="6 7">
    <name type="scientific">Equus caballus</name>
    <name type="common">Horse</name>
    <dbReference type="NCBI Taxonomy" id="9796"/>
    <lineage>
        <taxon>Eukaryota</taxon>
        <taxon>Metazoa</taxon>
        <taxon>Chordata</taxon>
        <taxon>Craniata</taxon>
        <taxon>Vertebrata</taxon>
        <taxon>Euteleostomi</taxon>
        <taxon>Mammalia</taxon>
        <taxon>Eutheria</taxon>
        <taxon>Laurasiatheria</taxon>
        <taxon>Perissodactyla</taxon>
        <taxon>Equidae</taxon>
        <taxon>Equus</taxon>
    </lineage>
</organism>
<keyword evidence="3" id="KW-0732">Signal</keyword>
<dbReference type="GeneTree" id="ENSGT01020000230389"/>
<dbReference type="FunFam" id="2.40.10.10:FF:000049">
    <property type="entry name" value="probable inactive serine protease 37"/>
    <property type="match status" value="1"/>
</dbReference>
<dbReference type="Gene3D" id="2.40.10.10">
    <property type="entry name" value="Trypsin-like serine proteases"/>
    <property type="match status" value="2"/>
</dbReference>
<evidence type="ECO:0000256" key="2">
    <source>
        <dbReference type="ARBA" id="ARBA00022525"/>
    </source>
</evidence>
<dbReference type="AlphaFoldDB" id="A0A5F5PTD8"/>
<dbReference type="OMA" id="VGYYTKV"/>
<protein>
    <recommendedName>
        <fullName evidence="5">Peptidase S1 domain-containing protein</fullName>
    </recommendedName>
</protein>
<dbReference type="SUPFAM" id="SSF50494">
    <property type="entry name" value="Trypsin-like serine proteases"/>
    <property type="match status" value="1"/>
</dbReference>
<dbReference type="PANTHER" id="PTHR24271:SF64">
    <property type="entry name" value="PEPTIDASE S1 DOMAIN-CONTAINING PROTEIN"/>
    <property type="match status" value="1"/>
</dbReference>
<dbReference type="InterPro" id="IPR009003">
    <property type="entry name" value="Peptidase_S1_PA"/>
</dbReference>
<evidence type="ECO:0000313" key="6">
    <source>
        <dbReference type="Ensembl" id="ENSECAP00000051541.1"/>
    </source>
</evidence>
<feature type="domain" description="Peptidase S1" evidence="5">
    <location>
        <begin position="19"/>
        <end position="266"/>
    </location>
</feature>
<keyword evidence="4" id="KW-1015">Disulfide bond</keyword>
<dbReference type="Proteomes" id="UP000002281">
    <property type="component" value="Chromosome 18"/>
</dbReference>
<keyword evidence="7" id="KW-1185">Reference proteome</keyword>
<accession>A0A5F5PTD8</accession>
<reference evidence="6" key="3">
    <citation type="submission" date="2025-09" db="UniProtKB">
        <authorList>
            <consortium name="Ensembl"/>
        </authorList>
    </citation>
    <scope>IDENTIFICATION</scope>
    <source>
        <strain evidence="6">Thoroughbred</strain>
    </source>
</reference>
<reference evidence="6" key="2">
    <citation type="submission" date="2025-08" db="UniProtKB">
        <authorList>
            <consortium name="Ensembl"/>
        </authorList>
    </citation>
    <scope>IDENTIFICATION</scope>
    <source>
        <strain evidence="6">Thoroughbred</strain>
    </source>
</reference>
<dbReference type="OrthoDB" id="10059102at2759"/>
<reference evidence="6 7" key="1">
    <citation type="journal article" date="2009" name="Science">
        <title>Genome sequence, comparative analysis, and population genetics of the domestic horse.</title>
        <authorList>
            <consortium name="Broad Institute Genome Sequencing Platform"/>
            <consortium name="Broad Institute Whole Genome Assembly Team"/>
            <person name="Wade C.M."/>
            <person name="Giulotto E."/>
            <person name="Sigurdsson S."/>
            <person name="Zoli M."/>
            <person name="Gnerre S."/>
            <person name="Imsland F."/>
            <person name="Lear T.L."/>
            <person name="Adelson D.L."/>
            <person name="Bailey E."/>
            <person name="Bellone R.R."/>
            <person name="Bloecker H."/>
            <person name="Distl O."/>
            <person name="Edgar R.C."/>
            <person name="Garber M."/>
            <person name="Leeb T."/>
            <person name="Mauceli E."/>
            <person name="MacLeod J.N."/>
            <person name="Penedo M.C.T."/>
            <person name="Raison J.M."/>
            <person name="Sharpe T."/>
            <person name="Vogel J."/>
            <person name="Andersson L."/>
            <person name="Antczak D.F."/>
            <person name="Biagi T."/>
            <person name="Binns M.M."/>
            <person name="Chowdhary B.P."/>
            <person name="Coleman S.J."/>
            <person name="Della Valle G."/>
            <person name="Fryc S."/>
            <person name="Guerin G."/>
            <person name="Hasegawa T."/>
            <person name="Hill E.W."/>
            <person name="Jurka J."/>
            <person name="Kiialainen A."/>
            <person name="Lindgren G."/>
            <person name="Liu J."/>
            <person name="Magnani E."/>
            <person name="Mickelson J.R."/>
            <person name="Murray J."/>
            <person name="Nergadze S.G."/>
            <person name="Onofrio R."/>
            <person name="Pedroni S."/>
            <person name="Piras M.F."/>
            <person name="Raudsepp T."/>
            <person name="Rocchi M."/>
            <person name="Roeed K.H."/>
            <person name="Ryder O.A."/>
            <person name="Searle S."/>
            <person name="Skow L."/>
            <person name="Swinburne J.E."/>
            <person name="Syvaenen A.C."/>
            <person name="Tozaki T."/>
            <person name="Valberg S.J."/>
            <person name="Vaudin M."/>
            <person name="White J.R."/>
            <person name="Zody M.C."/>
            <person name="Lander E.S."/>
            <person name="Lindblad-Toh K."/>
        </authorList>
    </citation>
    <scope>NUCLEOTIDE SEQUENCE [LARGE SCALE GENOMIC DNA]</scope>
    <source>
        <strain evidence="6 7">Thoroughbred</strain>
    </source>
</reference>
<dbReference type="Pfam" id="PF00089">
    <property type="entry name" value="Trypsin"/>
    <property type="match status" value="1"/>
</dbReference>
<comment type="subcellular location">
    <subcellularLocation>
        <location evidence="1">Secreted</location>
    </subcellularLocation>
</comment>
<dbReference type="GO" id="GO:0004252">
    <property type="term" value="F:serine-type endopeptidase activity"/>
    <property type="evidence" value="ECO:0000318"/>
    <property type="project" value="GO_Central"/>
</dbReference>
<dbReference type="PROSITE" id="PS00134">
    <property type="entry name" value="TRYPSIN_HIS"/>
    <property type="match status" value="1"/>
</dbReference>
<dbReference type="Bgee" id="ENSECAG00000040779">
    <property type="expression patterns" value="Expressed in testis and 2 other cell types or tissues"/>
</dbReference>
<name>A0A5F5PTD8_HORSE</name>
<dbReference type="GO" id="GO:2000243">
    <property type="term" value="P:positive regulation of reproductive process"/>
    <property type="evidence" value="ECO:0007669"/>
    <property type="project" value="UniProtKB-ARBA"/>
</dbReference>
<evidence type="ECO:0000256" key="3">
    <source>
        <dbReference type="ARBA" id="ARBA00022729"/>
    </source>
</evidence>
<dbReference type="InterPro" id="IPR001254">
    <property type="entry name" value="Trypsin_dom"/>
</dbReference>
<dbReference type="PANTHER" id="PTHR24271">
    <property type="entry name" value="KALLIKREIN-RELATED"/>
    <property type="match status" value="1"/>
</dbReference>
<dbReference type="CDD" id="cd00190">
    <property type="entry name" value="Tryp_SPc"/>
    <property type="match status" value="1"/>
</dbReference>
<evidence type="ECO:0000313" key="7">
    <source>
        <dbReference type="Proteomes" id="UP000002281"/>
    </source>
</evidence>
<proteinExistence type="predicted"/>
<dbReference type="InterPro" id="IPR043504">
    <property type="entry name" value="Peptidase_S1_PA_chymotrypsin"/>
</dbReference>
<sequence length="268" mass="30425">MDSETVPRPMITDHLWEKLLSGKATTTIILTATLAQAKSVQQLNQMNIKTVPTFLIFLNSEYEPCLGTLIHKQWVLTAAHCFLPFLEIDLAASKERSFQNKIWNLRPVLTVQHPDFTRVSAEHDLMLIKLNHPLELNDQVKLAVLPNTTDDRRGDKCTVSGWGWAWNNANTVPDVQRNQTVFWFHNENCRTSSVRQIPVKITENMFCAGSSLQVTHSCKEIAAAPILCGDQLHGILSWKEGCVLRGDIGYYTKVSHYTDWILKVIQTN</sequence>
<evidence type="ECO:0000259" key="5">
    <source>
        <dbReference type="PROSITE" id="PS50240"/>
    </source>
</evidence>
<dbReference type="PRINTS" id="PR00722">
    <property type="entry name" value="CHYMOTRYPSIN"/>
</dbReference>
<dbReference type="GO" id="GO:0005615">
    <property type="term" value="C:extracellular space"/>
    <property type="evidence" value="ECO:0000318"/>
    <property type="project" value="GO_Central"/>
</dbReference>
<dbReference type="RefSeq" id="XP_023478008.1">
    <property type="nucleotide sequence ID" value="XM_023622240.2"/>
</dbReference>
<dbReference type="PaxDb" id="9796-ENSECAP00000051541"/>
<evidence type="ECO:0000256" key="1">
    <source>
        <dbReference type="ARBA" id="ARBA00004613"/>
    </source>
</evidence>
<gene>
    <name evidence="6" type="primary">LOC102149070</name>
</gene>
<evidence type="ECO:0000256" key="4">
    <source>
        <dbReference type="ARBA" id="ARBA00023157"/>
    </source>
</evidence>
<dbReference type="GO" id="GO:0030141">
    <property type="term" value="C:secretory granule"/>
    <property type="evidence" value="ECO:0000318"/>
    <property type="project" value="GO_Central"/>
</dbReference>
<dbReference type="SMR" id="A0A5F5PTD8"/>
<dbReference type="GeneID" id="102149070"/>
<dbReference type="STRING" id="9796.ENSECAP00000051541"/>
<dbReference type="SMART" id="SM00020">
    <property type="entry name" value="Tryp_SPc"/>
    <property type="match status" value="1"/>
</dbReference>
<dbReference type="InParanoid" id="A0A5F5PTD8"/>